<organism evidence="2">
    <name type="scientific">Bactrocera dorsalis</name>
    <name type="common">Oriental fruit fly</name>
    <name type="synonym">Dacus dorsalis</name>
    <dbReference type="NCBI Taxonomy" id="27457"/>
    <lineage>
        <taxon>Eukaryota</taxon>
        <taxon>Metazoa</taxon>
        <taxon>Ecdysozoa</taxon>
        <taxon>Arthropoda</taxon>
        <taxon>Hexapoda</taxon>
        <taxon>Insecta</taxon>
        <taxon>Pterygota</taxon>
        <taxon>Neoptera</taxon>
        <taxon>Endopterygota</taxon>
        <taxon>Diptera</taxon>
        <taxon>Brachycera</taxon>
        <taxon>Muscomorpha</taxon>
        <taxon>Tephritoidea</taxon>
        <taxon>Tephritidae</taxon>
        <taxon>Bactrocera</taxon>
        <taxon>Bactrocera</taxon>
    </lineage>
</organism>
<evidence type="ECO:0000256" key="1">
    <source>
        <dbReference type="SAM" id="SignalP"/>
    </source>
</evidence>
<gene>
    <name evidence="2" type="primary">SSP</name>
</gene>
<dbReference type="Pfam" id="PF15868">
    <property type="entry name" value="MBF2"/>
    <property type="match status" value="1"/>
</dbReference>
<evidence type="ECO:0000313" key="2">
    <source>
        <dbReference type="EMBL" id="JAC55836.1"/>
    </source>
</evidence>
<feature type="signal peptide" evidence="1">
    <location>
        <begin position="1"/>
        <end position="18"/>
    </location>
</feature>
<dbReference type="PANTHER" id="PTHR37685">
    <property type="entry name" value="GEO11136P1-RELATED"/>
    <property type="match status" value="1"/>
</dbReference>
<dbReference type="OrthoDB" id="8192785at2759"/>
<name>A0A034WJU2_BACDO</name>
<reference evidence="2" key="1">
    <citation type="journal article" date="2014" name="BMC Genomics">
        <title>Characterizing the developmental transcriptome of the oriental fruit fly, Bactrocera dorsalis (Diptera: Tephritidae) through comparative genomic analysis with Drosophila melanogaster utilizing modENCODE datasets.</title>
        <authorList>
            <person name="Geib S.M."/>
            <person name="Calla B."/>
            <person name="Hall B."/>
            <person name="Hou S."/>
            <person name="Manoukis N.C."/>
        </authorList>
    </citation>
    <scope>NUCLEOTIDE SEQUENCE</scope>
    <source>
        <strain evidence="2">Punador</strain>
    </source>
</reference>
<feature type="chain" id="PRO_5001557933" evidence="1">
    <location>
        <begin position="19"/>
        <end position="121"/>
    </location>
</feature>
<dbReference type="EMBL" id="GAKP01003116">
    <property type="protein sequence ID" value="JAC55836.1"/>
    <property type="molecule type" value="Transcribed_RNA"/>
</dbReference>
<dbReference type="PANTHER" id="PTHR37685:SF1">
    <property type="entry name" value="GEO11136P1-RELATED"/>
    <property type="match status" value="1"/>
</dbReference>
<keyword evidence="1" id="KW-0732">Signal</keyword>
<proteinExistence type="predicted"/>
<sequence length="121" mass="13699">MKFALTFVFITLFALVAAANQTASHNLFMGTRLPGDRHLVREVVFSKSGFMRKKSGDYTFEQRNIPYPAIITSIEVKDQYINGNGGYATLTSGGPGFNFVKLHFTSQWWRGYNFVIDIYGK</sequence>
<dbReference type="InterPro" id="IPR031734">
    <property type="entry name" value="MBF2"/>
</dbReference>
<accession>A0A034WJU2</accession>
<protein>
    <submittedName>
        <fullName evidence="2">Putative salivary secreted peptide</fullName>
    </submittedName>
</protein>
<dbReference type="AlphaFoldDB" id="A0A034WJU2"/>